<dbReference type="RefSeq" id="WP_072981385.1">
    <property type="nucleotide sequence ID" value="NZ_FQXT01000002.1"/>
</dbReference>
<name>A0A1M5WK94_9FLAO</name>
<dbReference type="Proteomes" id="UP000290037">
    <property type="component" value="Unassembled WGS sequence"/>
</dbReference>
<reference evidence="2 5" key="3">
    <citation type="submission" date="2018-07" db="EMBL/GenBank/DDBJ databases">
        <title>Leeuwenhoekiella genomics.</title>
        <authorList>
            <person name="Tahon G."/>
            <person name="Willems A."/>
        </authorList>
    </citation>
    <scope>NUCLEOTIDE SEQUENCE [LARGE SCALE GENOMIC DNA]</scope>
    <source>
        <strain evidence="2 5">LMG 24856</strain>
    </source>
</reference>
<dbReference type="EMBL" id="QOVN01000001">
    <property type="protein sequence ID" value="RXG31401.1"/>
    <property type="molecule type" value="Genomic_DNA"/>
</dbReference>
<gene>
    <name evidence="2" type="ORF">DSM01_542</name>
    <name evidence="3" type="ORF">SAMN04487999_1250</name>
</gene>
<reference evidence="3" key="1">
    <citation type="submission" date="2016-11" db="EMBL/GenBank/DDBJ databases">
        <authorList>
            <person name="Jaros S."/>
            <person name="Januszkiewicz K."/>
            <person name="Wedrychowicz H."/>
        </authorList>
    </citation>
    <scope>NUCLEOTIDE SEQUENCE [LARGE SCALE GENOMIC DNA]</scope>
    <source>
        <strain evidence="3">DSM 19859</strain>
    </source>
</reference>
<dbReference type="Proteomes" id="UP000184240">
    <property type="component" value="Unassembled WGS sequence"/>
</dbReference>
<dbReference type="AlphaFoldDB" id="A0A1M5WK94"/>
<proteinExistence type="predicted"/>
<dbReference type="OrthoDB" id="321327at2"/>
<feature type="domain" description="Quercetin 2,3-dioxygenase C-terminal cupin" evidence="1">
    <location>
        <begin position="138"/>
        <end position="211"/>
    </location>
</feature>
<dbReference type="Gene3D" id="2.60.120.10">
    <property type="entry name" value="Jelly Rolls"/>
    <property type="match status" value="1"/>
</dbReference>
<evidence type="ECO:0000313" key="2">
    <source>
        <dbReference type="EMBL" id="RXG31401.1"/>
    </source>
</evidence>
<accession>A0A1M5WK94</accession>
<dbReference type="InterPro" id="IPR014710">
    <property type="entry name" value="RmlC-like_jellyroll"/>
</dbReference>
<evidence type="ECO:0000313" key="3">
    <source>
        <dbReference type="EMBL" id="SHH87867.1"/>
    </source>
</evidence>
<protein>
    <recommendedName>
        <fullName evidence="1">Quercetin 2,3-dioxygenase C-terminal cupin domain-containing protein</fullName>
    </recommendedName>
</protein>
<reference evidence="4" key="2">
    <citation type="submission" date="2016-11" db="EMBL/GenBank/DDBJ databases">
        <authorList>
            <person name="Varghese N."/>
            <person name="Submissions S."/>
        </authorList>
    </citation>
    <scope>NUCLEOTIDE SEQUENCE [LARGE SCALE GENOMIC DNA]</scope>
    <source>
        <strain evidence="4">DSM 19859</strain>
    </source>
</reference>
<keyword evidence="5" id="KW-1185">Reference proteome</keyword>
<organism evidence="3 4">
    <name type="scientific">Leeuwenhoekiella palythoae</name>
    <dbReference type="NCBI Taxonomy" id="573501"/>
    <lineage>
        <taxon>Bacteria</taxon>
        <taxon>Pseudomonadati</taxon>
        <taxon>Bacteroidota</taxon>
        <taxon>Flavobacteriia</taxon>
        <taxon>Flavobacteriales</taxon>
        <taxon>Flavobacteriaceae</taxon>
        <taxon>Leeuwenhoekiella</taxon>
    </lineage>
</organism>
<evidence type="ECO:0000313" key="4">
    <source>
        <dbReference type="Proteomes" id="UP000184240"/>
    </source>
</evidence>
<dbReference type="InterPro" id="IPR041602">
    <property type="entry name" value="Quercetinase_C"/>
</dbReference>
<dbReference type="EMBL" id="FQXT01000002">
    <property type="protein sequence ID" value="SHH87867.1"/>
    <property type="molecule type" value="Genomic_DNA"/>
</dbReference>
<evidence type="ECO:0000313" key="5">
    <source>
        <dbReference type="Proteomes" id="UP000290037"/>
    </source>
</evidence>
<dbReference type="Pfam" id="PF17954">
    <property type="entry name" value="Pirin_C_2"/>
    <property type="match status" value="1"/>
</dbReference>
<sequence length="214" mass="24231">MIPTAQAPAQFYRKRQADDRGREIRAIGNPKTATTFELFADIFIPPGTMHNKWITTTGTLFIVPLFGAIECNINTDETFIHINQVAQVSVKAGTKLRFKNVYPDHSVRFLLFLIKSDSEAPFQIQDYTLKAINKLHNLDVQASAAVHLGQFEGREETVYHYKKENTSVFAYVLQGAFEFQNRLVETGEGICLWDQQAIALEALANNAYLVLIEF</sequence>
<dbReference type="STRING" id="573501.SAMN04487999_1250"/>
<evidence type="ECO:0000259" key="1">
    <source>
        <dbReference type="Pfam" id="PF17954"/>
    </source>
</evidence>